<sequence>MFSTEGTCDWCKKPSVLTQLNYIDGKSNHSCEDCIELATLDVRQFNIAEQRQMERQSVHC</sequence>
<evidence type="ECO:0000313" key="1">
    <source>
        <dbReference type="EMBL" id="MCK6265092.1"/>
    </source>
</evidence>
<name>A0A9X1XKS4_9VIBR</name>
<dbReference type="Proteomes" id="UP001139559">
    <property type="component" value="Unassembled WGS sequence"/>
</dbReference>
<accession>A0A9X1XKS4</accession>
<organism evidence="1 2">
    <name type="scientific">Vibrio amylolyticus</name>
    <dbReference type="NCBI Taxonomy" id="2847292"/>
    <lineage>
        <taxon>Bacteria</taxon>
        <taxon>Pseudomonadati</taxon>
        <taxon>Pseudomonadota</taxon>
        <taxon>Gammaproteobacteria</taxon>
        <taxon>Vibrionales</taxon>
        <taxon>Vibrionaceae</taxon>
        <taxon>Vibrio</taxon>
    </lineage>
</organism>
<dbReference type="EMBL" id="JAJHVV010000012">
    <property type="protein sequence ID" value="MCK6265092.1"/>
    <property type="molecule type" value="Genomic_DNA"/>
</dbReference>
<protein>
    <submittedName>
        <fullName evidence="1">Uncharacterized protein</fullName>
    </submittedName>
</protein>
<gene>
    <name evidence="1" type="ORF">KP803_17575</name>
</gene>
<reference evidence="1" key="1">
    <citation type="submission" date="2021-11" db="EMBL/GenBank/DDBJ databases">
        <title>Vibrio ZSDE26 sp. nov. and Vibrio ZSDZ34 sp. nov., isolated from coastal seawater in Qingdao.</title>
        <authorList>
            <person name="Zhang P."/>
        </authorList>
    </citation>
    <scope>NUCLEOTIDE SEQUENCE</scope>
    <source>
        <strain evidence="1">ZSDE26</strain>
    </source>
</reference>
<proteinExistence type="predicted"/>
<comment type="caution">
    <text evidence="1">The sequence shown here is derived from an EMBL/GenBank/DDBJ whole genome shotgun (WGS) entry which is preliminary data.</text>
</comment>
<dbReference type="RefSeq" id="WP_248010175.1">
    <property type="nucleotide sequence ID" value="NZ_JAJHVV010000012.1"/>
</dbReference>
<keyword evidence="2" id="KW-1185">Reference proteome</keyword>
<dbReference type="AlphaFoldDB" id="A0A9X1XKS4"/>
<evidence type="ECO:0000313" key="2">
    <source>
        <dbReference type="Proteomes" id="UP001139559"/>
    </source>
</evidence>